<evidence type="ECO:0000256" key="1">
    <source>
        <dbReference type="ARBA" id="ARBA00004123"/>
    </source>
</evidence>
<dbReference type="PROSITE" id="PS51698">
    <property type="entry name" value="U_BOX"/>
    <property type="match status" value="1"/>
</dbReference>
<dbReference type="SMART" id="SM00504">
    <property type="entry name" value="Ubox"/>
    <property type="match status" value="1"/>
</dbReference>
<dbReference type="PROSITE" id="PS50011">
    <property type="entry name" value="PROTEIN_KINASE_DOM"/>
    <property type="match status" value="1"/>
</dbReference>
<dbReference type="SMART" id="SM00220">
    <property type="entry name" value="S_TKc"/>
    <property type="match status" value="1"/>
</dbReference>
<dbReference type="GO" id="GO:0005737">
    <property type="term" value="C:cytoplasm"/>
    <property type="evidence" value="ECO:0007669"/>
    <property type="project" value="UniProtKB-SubCell"/>
</dbReference>
<keyword evidence="13" id="KW-1185">Reference proteome</keyword>
<protein>
    <submittedName>
        <fullName evidence="12">Ubiquitin conjugation factor E4</fullName>
    </submittedName>
</protein>
<feature type="region of interest" description="Disordered" evidence="9">
    <location>
        <begin position="285"/>
        <end position="311"/>
    </location>
</feature>
<dbReference type="GO" id="GO:0036503">
    <property type="term" value="P:ERAD pathway"/>
    <property type="evidence" value="ECO:0007669"/>
    <property type="project" value="InterPro"/>
</dbReference>
<dbReference type="Gene3D" id="3.30.40.10">
    <property type="entry name" value="Zinc/RING finger domain, C3HC4 (zinc finger)"/>
    <property type="match status" value="1"/>
</dbReference>
<evidence type="ECO:0000256" key="9">
    <source>
        <dbReference type="SAM" id="MobiDB-lite"/>
    </source>
</evidence>
<comment type="subcellular location">
    <subcellularLocation>
        <location evidence="2">Cytoplasm</location>
    </subcellularLocation>
    <subcellularLocation>
        <location evidence="1">Nucleus</location>
    </subcellularLocation>
</comment>
<evidence type="ECO:0000256" key="8">
    <source>
        <dbReference type="ARBA" id="ARBA00023242"/>
    </source>
</evidence>
<dbReference type="Pfam" id="PF10408">
    <property type="entry name" value="Ufd2P_core"/>
    <property type="match status" value="1"/>
</dbReference>
<dbReference type="Pfam" id="PF04564">
    <property type="entry name" value="U-box"/>
    <property type="match status" value="1"/>
</dbReference>
<feature type="domain" description="U-box" evidence="11">
    <location>
        <begin position="933"/>
        <end position="1006"/>
    </location>
</feature>
<dbReference type="InterPro" id="IPR008271">
    <property type="entry name" value="Ser/Thr_kinase_AS"/>
</dbReference>
<evidence type="ECO:0000256" key="3">
    <source>
        <dbReference type="ARBA" id="ARBA00004906"/>
    </source>
</evidence>
<dbReference type="InterPro" id="IPR045132">
    <property type="entry name" value="UBE4"/>
</dbReference>
<evidence type="ECO:0000313" key="13">
    <source>
        <dbReference type="Proteomes" id="UP000239649"/>
    </source>
</evidence>
<dbReference type="SUPFAM" id="SSF56112">
    <property type="entry name" value="Protein kinase-like (PK-like)"/>
    <property type="match status" value="1"/>
</dbReference>
<dbReference type="PANTHER" id="PTHR13931">
    <property type="entry name" value="UBIQUITINATION FACTOR E4"/>
    <property type="match status" value="1"/>
</dbReference>
<dbReference type="Pfam" id="PF00069">
    <property type="entry name" value="Pkinase"/>
    <property type="match status" value="1"/>
</dbReference>
<evidence type="ECO:0000256" key="5">
    <source>
        <dbReference type="ARBA" id="ARBA00022490"/>
    </source>
</evidence>
<keyword evidence="5" id="KW-0963">Cytoplasm</keyword>
<accession>A0A2P6V106</accession>
<keyword evidence="7" id="KW-0833">Ubl conjugation pathway</keyword>
<evidence type="ECO:0000259" key="11">
    <source>
        <dbReference type="PROSITE" id="PS51698"/>
    </source>
</evidence>
<sequence length="1535" mass="167191">MASPFAKYEGATLRKVLAVALEADGVDAGASPAPVLHLAALVEELRAEGGGAGGGPLLLSKDNVERALMARLSEPPPAYPQWPVHYLIGVYARASDELRSVGMLKEAAQQAALADSLQLCRQLAVSYAGLVLTLDMFPQPAEASKRGALQLLDALDAASAASAASGSLSGPGSSGGGGSLPGGAAPLPPGFLEDFGARFADEGLSDVVAPMVVELMQRAGKVSLLGDYTAPLATLSRLAAAKPLAKAITQLPMWLPPQQDGRTLEHFSVLGPFFGVSAIPDSTQIGPAPRRQPDVGAQCFSNPSSRRPDDLRQSMSSLQAGAAALRGSLHSLVMLFLKSQDTREAALNWLAAALNSNGERIKMRPDAKKACTDGFALNLAGVLLRLCDPFIDPLAGKAWGKLDVRYACDPAARLHHTADDTRLHATSDEVGAWFTSVGPPPDGKYHFICECFFMAARALQMGLKKNIENFQNIHRQSHHYREDLDSLPPVEQQGLQGMRLQAVAEWCETATYCYEATLQDQALLQEALAFYRLSAAYQLRLASPTAATGGPPTLPLPEPPQKEICVLPEYFMEDVGELLLLVGRVRPDLVEASRMDDFMLYFTVFLGAPSCVKNAFLRGKMVEALHSYMPQEEGADRRRSRQPASASEVALLFEVAPLVVAHMVDSLLRLYIDIEITDRHNQFYEKFATRQQIGEILIYLWNLPQHRAAWRALAQRDLKLNVQFIHVLLNDSQHLLQEALQKLPAVQETERLQADAEAWARLPREHRTEREGALRQSQGMLKYYFSQASVVIRLMQLTAGDRDVAACYFDDAVRTRTAKIIDFFLKYLTVPEERKRLRLKEPEKFGWHPKELITQLAQIHLSLYRARRQEWVQAVAADTDYLGRAPELFAEMITVLRGLGLLPEDEVGELASLAAEVDQYKATVQEEEEGFEDVPEEYEDPLLGGLMRDPVRLPSGNVVERSSIVQQLMSDPRDPYNRQRCTEEDLEPLPELKSRIEAWLLGQFAAGRSNMAGSGAACAPAYALGGSAVSPWARPAARPALPLQRRRRRCRQAAAALAGDPQELLSLAAGSAASLQAMMASLGTPEAAASLDSSVEAFQAALPAPIAAPLAGALGTFAGDVLGVVSMQPTATGAARLGALYYFFLARPSPFVGLLDFYLLNPVARLLQRRFTEADFTLRDRLGGGNYGQVFEGLINAKGRPDPLTRELTPAQKKRRVILKKANMDAQGIRTNFLKSGTIARGAAETGAVEAYMCARVMRHPTVRSVVADYYGYFTASSSLGGITSGSQWLVWRFESDSTLGDACDGQLGPFPDCLADIMLGRRAEGMDVEKRSLATIKAVMKKIFVALDRLHSLGIVHRDVKPENILVTADGQVKLIDFGAACDLCTGINFNPEYGMLDPRYAAPEELVMPKNFPKAPPPVVAATLAPLAWAWGAPDLFDSYSAGVVLMQLAVPQLRPGVAQRSFNAELAAADYDLNLWRRTSPKARQMDFSLLDANGGQGWDLAVKLLRLKNGINRGRLSCSGALRHPFLLLPA</sequence>
<keyword evidence="8" id="KW-0539">Nucleus</keyword>
<dbReference type="EMBL" id="LHPF02000048">
    <property type="protein sequence ID" value="PSC67765.1"/>
    <property type="molecule type" value="Genomic_DNA"/>
</dbReference>
<dbReference type="PANTHER" id="PTHR13931:SF2">
    <property type="entry name" value="UBIQUITIN CONJUGATION FACTOR E4 B"/>
    <property type="match status" value="1"/>
</dbReference>
<comment type="caution">
    <text evidence="12">The sequence shown here is derived from an EMBL/GenBank/DDBJ whole genome shotgun (WGS) entry which is preliminary data.</text>
</comment>
<name>A0A2P6V106_9CHLO</name>
<dbReference type="GO" id="GO:0000151">
    <property type="term" value="C:ubiquitin ligase complex"/>
    <property type="evidence" value="ECO:0007669"/>
    <property type="project" value="InterPro"/>
</dbReference>
<dbReference type="GO" id="GO:0005524">
    <property type="term" value="F:ATP binding"/>
    <property type="evidence" value="ECO:0007669"/>
    <property type="project" value="InterPro"/>
</dbReference>
<dbReference type="Proteomes" id="UP000239649">
    <property type="component" value="Unassembled WGS sequence"/>
</dbReference>
<reference evidence="12 13" key="1">
    <citation type="journal article" date="2018" name="Plant J.">
        <title>Genome sequences of Chlorella sorokiniana UTEX 1602 and Micractinium conductrix SAG 241.80: implications to maltose excretion by a green alga.</title>
        <authorList>
            <person name="Arriola M.B."/>
            <person name="Velmurugan N."/>
            <person name="Zhang Y."/>
            <person name="Plunkett M.H."/>
            <person name="Hondzo H."/>
            <person name="Barney B.M."/>
        </authorList>
    </citation>
    <scope>NUCLEOTIDE SEQUENCE [LARGE SCALE GENOMIC DNA]</scope>
    <source>
        <strain evidence="12 13">SAG 241.80</strain>
    </source>
</reference>
<dbReference type="GO" id="GO:0006511">
    <property type="term" value="P:ubiquitin-dependent protein catabolic process"/>
    <property type="evidence" value="ECO:0007669"/>
    <property type="project" value="InterPro"/>
</dbReference>
<keyword evidence="6" id="KW-0808">Transferase</keyword>
<dbReference type="InterPro" id="IPR019474">
    <property type="entry name" value="Ub_conjug_fac_E4_core"/>
</dbReference>
<dbReference type="InterPro" id="IPR003613">
    <property type="entry name" value="Ubox_domain"/>
</dbReference>
<dbReference type="SUPFAM" id="SSF57850">
    <property type="entry name" value="RING/U-box"/>
    <property type="match status" value="1"/>
</dbReference>
<evidence type="ECO:0000256" key="4">
    <source>
        <dbReference type="ARBA" id="ARBA00007434"/>
    </source>
</evidence>
<dbReference type="InterPro" id="IPR000719">
    <property type="entry name" value="Prot_kinase_dom"/>
</dbReference>
<dbReference type="GO" id="GO:0034450">
    <property type="term" value="F:ubiquitin-ubiquitin ligase activity"/>
    <property type="evidence" value="ECO:0007669"/>
    <property type="project" value="InterPro"/>
</dbReference>
<dbReference type="Gene3D" id="1.10.510.10">
    <property type="entry name" value="Transferase(Phosphotransferase) domain 1"/>
    <property type="match status" value="1"/>
</dbReference>
<dbReference type="GO" id="GO:0005634">
    <property type="term" value="C:nucleus"/>
    <property type="evidence" value="ECO:0007669"/>
    <property type="project" value="UniProtKB-SubCell"/>
</dbReference>
<dbReference type="UniPathway" id="UPA00143"/>
<dbReference type="OrthoDB" id="20295at2759"/>
<gene>
    <name evidence="12" type="ORF">C2E20_8584</name>
</gene>
<evidence type="ECO:0000256" key="7">
    <source>
        <dbReference type="ARBA" id="ARBA00022786"/>
    </source>
</evidence>
<dbReference type="STRING" id="554055.A0A2P6V106"/>
<dbReference type="GO" id="GO:0004672">
    <property type="term" value="F:protein kinase activity"/>
    <property type="evidence" value="ECO:0007669"/>
    <property type="project" value="InterPro"/>
</dbReference>
<dbReference type="InterPro" id="IPR011009">
    <property type="entry name" value="Kinase-like_dom_sf"/>
</dbReference>
<organism evidence="12 13">
    <name type="scientific">Micractinium conductrix</name>
    <dbReference type="NCBI Taxonomy" id="554055"/>
    <lineage>
        <taxon>Eukaryota</taxon>
        <taxon>Viridiplantae</taxon>
        <taxon>Chlorophyta</taxon>
        <taxon>core chlorophytes</taxon>
        <taxon>Trebouxiophyceae</taxon>
        <taxon>Chlorellales</taxon>
        <taxon>Chlorellaceae</taxon>
        <taxon>Chlorella clade</taxon>
        <taxon>Micractinium</taxon>
    </lineage>
</organism>
<comment type="similarity">
    <text evidence="4">Belongs to the ubiquitin conjugation factor E4 family.</text>
</comment>
<evidence type="ECO:0000256" key="6">
    <source>
        <dbReference type="ARBA" id="ARBA00022679"/>
    </source>
</evidence>
<dbReference type="GO" id="GO:0000209">
    <property type="term" value="P:protein polyubiquitination"/>
    <property type="evidence" value="ECO:0007669"/>
    <property type="project" value="TreeGrafter"/>
</dbReference>
<dbReference type="PROSITE" id="PS00108">
    <property type="entry name" value="PROTEIN_KINASE_ST"/>
    <property type="match status" value="1"/>
</dbReference>
<evidence type="ECO:0000256" key="2">
    <source>
        <dbReference type="ARBA" id="ARBA00004496"/>
    </source>
</evidence>
<feature type="domain" description="Protein kinase" evidence="10">
    <location>
        <begin position="1176"/>
        <end position="1531"/>
    </location>
</feature>
<evidence type="ECO:0000313" key="12">
    <source>
        <dbReference type="EMBL" id="PSC67765.1"/>
    </source>
</evidence>
<dbReference type="InterPro" id="IPR013083">
    <property type="entry name" value="Znf_RING/FYVE/PHD"/>
</dbReference>
<comment type="pathway">
    <text evidence="3">Protein modification; protein ubiquitination.</text>
</comment>
<evidence type="ECO:0000259" key="10">
    <source>
        <dbReference type="PROSITE" id="PS50011"/>
    </source>
</evidence>
<proteinExistence type="inferred from homology"/>